<sequence length="405" mass="43078">MRLLHTSDWHVGKTLKGHSRLDEQEQVLREIVGIAREQEVDAVLVAGDLYDTAAPSAQAQQLVIRTLMGLARTGAEVIAIAGNHDHAPTLDAYRPLAGVAGITLVGSVRTAERGGVVEFTARSTGERATVAVLPFLSQRYAVRAAELVTNTPAENTGAYDQQLRDILASLTAGFRDDAVNLVMAHLTVLNGTFGGGERAAQSIFEYAVPAAIFPLEAHYVALGHLHRRQRIDAPCPVHYCGAPLAVDFGEQDNTPVVCLVEAAPGTPAKITDIPITAGRRLRTLRGTIAELSVLADTVGDDFLRVWVREPARAGLREEVIAMLPGALEVRIDPEFAAPVAASRPTTGGPDQGPSELFREYLGTRNIADTRVEQLFARLHDRVTDSSSPSTGTEGSLAGPSIGGAG</sequence>
<accession>A0ABX1RID5</accession>
<dbReference type="InterPro" id="IPR004843">
    <property type="entry name" value="Calcineurin-like_PHP"/>
</dbReference>
<gene>
    <name evidence="6 9" type="primary">sbcD</name>
    <name evidence="9" type="ORF">HF577_24020</name>
</gene>
<feature type="compositionally biased region" description="Polar residues" evidence="7">
    <location>
        <begin position="384"/>
        <end position="393"/>
    </location>
</feature>
<evidence type="ECO:0000256" key="4">
    <source>
        <dbReference type="ARBA" id="ARBA00022801"/>
    </source>
</evidence>
<evidence type="ECO:0000256" key="2">
    <source>
        <dbReference type="ARBA" id="ARBA00013365"/>
    </source>
</evidence>
<keyword evidence="6" id="KW-0233">DNA recombination</keyword>
<dbReference type="InterPro" id="IPR004593">
    <property type="entry name" value="SbcD"/>
</dbReference>
<comment type="subunit">
    <text evidence="6">Heterodimer of SbcC and SbcD.</text>
</comment>
<evidence type="ECO:0000256" key="1">
    <source>
        <dbReference type="ARBA" id="ARBA00010555"/>
    </source>
</evidence>
<dbReference type="Proteomes" id="UP001296706">
    <property type="component" value="Unassembled WGS sequence"/>
</dbReference>
<keyword evidence="5 6" id="KW-0269">Exonuclease</keyword>
<dbReference type="PANTHER" id="PTHR30337:SF0">
    <property type="entry name" value="NUCLEASE SBCCD SUBUNIT D"/>
    <property type="match status" value="1"/>
</dbReference>
<dbReference type="EMBL" id="JAAXKY010000090">
    <property type="protein sequence ID" value="NMH80143.1"/>
    <property type="molecule type" value="Genomic_DNA"/>
</dbReference>
<protein>
    <recommendedName>
        <fullName evidence="2 6">Nuclease SbcCD subunit D</fullName>
    </recommendedName>
</protein>
<evidence type="ECO:0000256" key="7">
    <source>
        <dbReference type="SAM" id="MobiDB-lite"/>
    </source>
</evidence>
<keyword evidence="4 6" id="KW-0378">Hydrolase</keyword>
<dbReference type="NCBIfam" id="TIGR00619">
    <property type="entry name" value="sbcd"/>
    <property type="match status" value="1"/>
</dbReference>
<dbReference type="InterPro" id="IPR041796">
    <property type="entry name" value="Mre11_N"/>
</dbReference>
<dbReference type="Pfam" id="PF00149">
    <property type="entry name" value="Metallophos"/>
    <property type="match status" value="1"/>
</dbReference>
<organism evidence="9 10">
    <name type="scientific">Pseudonocardia xinjiangensis</name>
    <dbReference type="NCBI Taxonomy" id="75289"/>
    <lineage>
        <taxon>Bacteria</taxon>
        <taxon>Bacillati</taxon>
        <taxon>Actinomycetota</taxon>
        <taxon>Actinomycetes</taxon>
        <taxon>Pseudonocardiales</taxon>
        <taxon>Pseudonocardiaceae</taxon>
        <taxon>Pseudonocardia</taxon>
    </lineage>
</organism>
<dbReference type="SUPFAM" id="SSF56300">
    <property type="entry name" value="Metallo-dependent phosphatases"/>
    <property type="match status" value="1"/>
</dbReference>
<evidence type="ECO:0000256" key="3">
    <source>
        <dbReference type="ARBA" id="ARBA00022722"/>
    </source>
</evidence>
<dbReference type="CDD" id="cd00840">
    <property type="entry name" value="MPP_Mre11_N"/>
    <property type="match status" value="1"/>
</dbReference>
<dbReference type="InterPro" id="IPR050535">
    <property type="entry name" value="DNA_Repair-Maintenance_Comp"/>
</dbReference>
<feature type="domain" description="Calcineurin-like phosphoesterase" evidence="8">
    <location>
        <begin position="1"/>
        <end position="227"/>
    </location>
</feature>
<dbReference type="InterPro" id="IPR029052">
    <property type="entry name" value="Metallo-depent_PP-like"/>
</dbReference>
<evidence type="ECO:0000259" key="8">
    <source>
        <dbReference type="Pfam" id="PF00149"/>
    </source>
</evidence>
<keyword evidence="6" id="KW-0255">Endonuclease</keyword>
<reference evidence="9 10" key="1">
    <citation type="submission" date="2020-04" db="EMBL/GenBank/DDBJ databases">
        <authorList>
            <person name="Klaysubun C."/>
            <person name="Duangmal K."/>
            <person name="Lipun K."/>
        </authorList>
    </citation>
    <scope>NUCLEOTIDE SEQUENCE [LARGE SCALE GENOMIC DNA]</scope>
    <source>
        <strain evidence="9 10">JCM 11839</strain>
    </source>
</reference>
<evidence type="ECO:0000313" key="10">
    <source>
        <dbReference type="Proteomes" id="UP001296706"/>
    </source>
</evidence>
<evidence type="ECO:0000256" key="6">
    <source>
        <dbReference type="RuleBase" id="RU363069"/>
    </source>
</evidence>
<comment type="caution">
    <text evidence="9">The sequence shown here is derived from an EMBL/GenBank/DDBJ whole genome shotgun (WGS) entry which is preliminary data.</text>
</comment>
<name>A0ABX1RID5_9PSEU</name>
<keyword evidence="10" id="KW-1185">Reference proteome</keyword>
<dbReference type="PANTHER" id="PTHR30337">
    <property type="entry name" value="COMPONENT OF ATP-DEPENDENT DSDNA EXONUCLEASE"/>
    <property type="match status" value="1"/>
</dbReference>
<evidence type="ECO:0000313" key="9">
    <source>
        <dbReference type="EMBL" id="NMH80143.1"/>
    </source>
</evidence>
<comment type="function">
    <text evidence="6">SbcCD cleaves DNA hairpin structures. These structures can inhibit DNA replication and are intermediates in certain DNA recombination reactions. The complex acts as a 3'-&gt;5' double strand exonuclease that can open hairpins. It also has a 5' single-strand endonuclease activity.</text>
</comment>
<dbReference type="GO" id="GO:0004527">
    <property type="term" value="F:exonuclease activity"/>
    <property type="evidence" value="ECO:0007669"/>
    <property type="project" value="UniProtKB-KW"/>
</dbReference>
<evidence type="ECO:0000256" key="5">
    <source>
        <dbReference type="ARBA" id="ARBA00022839"/>
    </source>
</evidence>
<comment type="similarity">
    <text evidence="1 6">Belongs to the SbcD family.</text>
</comment>
<keyword evidence="6" id="KW-0235">DNA replication</keyword>
<dbReference type="Gene3D" id="3.60.21.10">
    <property type="match status" value="1"/>
</dbReference>
<proteinExistence type="inferred from homology"/>
<feature type="region of interest" description="Disordered" evidence="7">
    <location>
        <begin position="381"/>
        <end position="405"/>
    </location>
</feature>
<dbReference type="RefSeq" id="WP_169398202.1">
    <property type="nucleotide sequence ID" value="NZ_BAAAJH010000001.1"/>
</dbReference>
<keyword evidence="3 6" id="KW-0540">Nuclease</keyword>